<dbReference type="InterPro" id="IPR049485">
    <property type="entry name" value="eIF4G1-like_eIF4E-bd"/>
</dbReference>
<reference evidence="10" key="2">
    <citation type="submission" date="2015-02" db="UniProtKB">
        <authorList>
            <consortium name="EnsemblMetazoa"/>
        </authorList>
    </citation>
    <scope>IDENTIFICATION</scope>
</reference>
<feature type="region of interest" description="Disordered" evidence="7">
    <location>
        <begin position="971"/>
        <end position="1167"/>
    </location>
</feature>
<keyword evidence="6" id="KW-0175">Coiled coil</keyword>
<feature type="region of interest" description="Disordered" evidence="7">
    <location>
        <begin position="61"/>
        <end position="124"/>
    </location>
</feature>
<dbReference type="GO" id="GO:0003729">
    <property type="term" value="F:mRNA binding"/>
    <property type="evidence" value="ECO:0007669"/>
    <property type="project" value="TreeGrafter"/>
</dbReference>
<evidence type="ECO:0000259" key="9">
    <source>
        <dbReference type="PROSITE" id="PS51366"/>
    </source>
</evidence>
<dbReference type="SMART" id="SM00543">
    <property type="entry name" value="MIF4G"/>
    <property type="match status" value="1"/>
</dbReference>
<feature type="domain" description="MI" evidence="9">
    <location>
        <begin position="1179"/>
        <end position="1301"/>
    </location>
</feature>
<evidence type="ECO:0000256" key="4">
    <source>
        <dbReference type="ARBA" id="ARBA00022845"/>
    </source>
</evidence>
<dbReference type="SMART" id="SM00544">
    <property type="entry name" value="MA3"/>
    <property type="match status" value="1"/>
</dbReference>
<feature type="region of interest" description="Disordered" evidence="7">
    <location>
        <begin position="1"/>
        <end position="39"/>
    </location>
</feature>
<protein>
    <recommendedName>
        <fullName evidence="12">W2 domain-containing protein</fullName>
    </recommendedName>
</protein>
<proteinExistence type="inferred from homology"/>
<dbReference type="InterPro" id="IPR003890">
    <property type="entry name" value="MIF4G-like_typ-3"/>
</dbReference>
<dbReference type="InterPro" id="IPR003891">
    <property type="entry name" value="Initiation_fac_eIF4g_MI"/>
</dbReference>
<dbReference type="InterPro" id="IPR016024">
    <property type="entry name" value="ARM-type_fold"/>
</dbReference>
<dbReference type="OMA" id="CRCLVTX"/>
<evidence type="ECO:0000256" key="5">
    <source>
        <dbReference type="ARBA" id="ARBA00022917"/>
    </source>
</evidence>
<evidence type="ECO:0000256" key="1">
    <source>
        <dbReference type="ARBA" id="ARBA00005775"/>
    </source>
</evidence>
<keyword evidence="2" id="KW-0396">Initiation factor</keyword>
<evidence type="ECO:0000256" key="7">
    <source>
        <dbReference type="SAM" id="MobiDB-lite"/>
    </source>
</evidence>
<dbReference type="EnsemblMetazoa" id="SMAR007155-RA">
    <property type="protein sequence ID" value="SMAR007155-PA"/>
    <property type="gene ID" value="SMAR007155"/>
</dbReference>
<dbReference type="PhylomeDB" id="T1J0U7"/>
<name>T1J0U7_STRMM</name>
<feature type="domain" description="W2" evidence="8">
    <location>
        <begin position="1369"/>
        <end position="1539"/>
    </location>
</feature>
<feature type="region of interest" description="Disordered" evidence="7">
    <location>
        <begin position="433"/>
        <end position="452"/>
    </location>
</feature>
<dbReference type="STRING" id="126957.T1J0U7"/>
<evidence type="ECO:0008006" key="12">
    <source>
        <dbReference type="Google" id="ProtNLM"/>
    </source>
</evidence>
<dbReference type="FunFam" id="1.25.40.180:FF:000042">
    <property type="entry name" value="Eukaryotic translation initiation factor 4 gamma"/>
    <property type="match status" value="1"/>
</dbReference>
<dbReference type="SUPFAM" id="SSF48371">
    <property type="entry name" value="ARM repeat"/>
    <property type="match status" value="3"/>
</dbReference>
<dbReference type="GO" id="GO:0006417">
    <property type="term" value="P:regulation of translation"/>
    <property type="evidence" value="ECO:0007669"/>
    <property type="project" value="UniProtKB-KW"/>
</dbReference>
<evidence type="ECO:0000259" key="8">
    <source>
        <dbReference type="PROSITE" id="PS51363"/>
    </source>
</evidence>
<dbReference type="EMBL" id="AFFK01020674">
    <property type="status" value="NOT_ANNOTATED_CDS"/>
    <property type="molecule type" value="Genomic_DNA"/>
</dbReference>
<dbReference type="PROSITE" id="PS51363">
    <property type="entry name" value="W2"/>
    <property type="match status" value="1"/>
</dbReference>
<dbReference type="GO" id="GO:0016281">
    <property type="term" value="C:eukaryotic translation initiation factor 4F complex"/>
    <property type="evidence" value="ECO:0007669"/>
    <property type="project" value="TreeGrafter"/>
</dbReference>
<evidence type="ECO:0000313" key="10">
    <source>
        <dbReference type="EnsemblMetazoa" id="SMAR007155-PA"/>
    </source>
</evidence>
<dbReference type="FunFam" id="1.25.40.180:FF:000003">
    <property type="entry name" value="Putative eukaryotic translation initiation factor 4 gamma 1"/>
    <property type="match status" value="1"/>
</dbReference>
<dbReference type="PANTHER" id="PTHR23253:SF78">
    <property type="entry name" value="EUKARYOTIC TRANSLATION INITIATION FACTOR 4G1, ISOFORM B-RELATED"/>
    <property type="match status" value="1"/>
</dbReference>
<evidence type="ECO:0000256" key="6">
    <source>
        <dbReference type="SAM" id="Coils"/>
    </source>
</evidence>
<evidence type="ECO:0000256" key="3">
    <source>
        <dbReference type="ARBA" id="ARBA00022553"/>
    </source>
</evidence>
<dbReference type="Gene3D" id="1.25.40.180">
    <property type="match status" value="3"/>
</dbReference>
<evidence type="ECO:0000313" key="11">
    <source>
        <dbReference type="Proteomes" id="UP000014500"/>
    </source>
</evidence>
<dbReference type="FunFam" id="1.25.40.180:FF:000001">
    <property type="entry name" value="Eukaryotic translation initiation factor 4 gamma, 3, putative"/>
    <property type="match status" value="1"/>
</dbReference>
<feature type="compositionally biased region" description="Basic and acidic residues" evidence="7">
    <location>
        <begin position="1153"/>
        <end position="1167"/>
    </location>
</feature>
<dbReference type="Pfam" id="PF02020">
    <property type="entry name" value="W2"/>
    <property type="match status" value="1"/>
</dbReference>
<feature type="coiled-coil region" evidence="6">
    <location>
        <begin position="823"/>
        <end position="850"/>
    </location>
</feature>
<dbReference type="HOGENOM" id="CLU_001519_2_0_1"/>
<dbReference type="Proteomes" id="UP000014500">
    <property type="component" value="Unassembled WGS sequence"/>
</dbReference>
<feature type="compositionally biased region" description="Polar residues" evidence="7">
    <location>
        <begin position="1"/>
        <end position="14"/>
    </location>
</feature>
<dbReference type="Pfam" id="PF02854">
    <property type="entry name" value="MIF4G"/>
    <property type="match status" value="1"/>
</dbReference>
<keyword evidence="4" id="KW-0810">Translation regulation</keyword>
<dbReference type="PANTHER" id="PTHR23253">
    <property type="entry name" value="EUKARYOTIC TRANSLATION INITIATION FACTOR 4 GAMMA"/>
    <property type="match status" value="1"/>
</dbReference>
<dbReference type="InterPro" id="IPR003307">
    <property type="entry name" value="W2_domain"/>
</dbReference>
<feature type="region of interest" description="Disordered" evidence="7">
    <location>
        <begin position="649"/>
        <end position="673"/>
    </location>
</feature>
<reference evidence="11" key="1">
    <citation type="submission" date="2011-05" db="EMBL/GenBank/DDBJ databases">
        <authorList>
            <person name="Richards S.R."/>
            <person name="Qu J."/>
            <person name="Jiang H."/>
            <person name="Jhangiani S.N."/>
            <person name="Agravi P."/>
            <person name="Goodspeed R."/>
            <person name="Gross S."/>
            <person name="Mandapat C."/>
            <person name="Jackson L."/>
            <person name="Mathew T."/>
            <person name="Pu L."/>
            <person name="Thornton R."/>
            <person name="Saada N."/>
            <person name="Wilczek-Boney K.B."/>
            <person name="Lee S."/>
            <person name="Kovar C."/>
            <person name="Wu Y."/>
            <person name="Scherer S.E."/>
            <person name="Worley K.C."/>
            <person name="Muzny D.M."/>
            <person name="Gibbs R."/>
        </authorList>
    </citation>
    <scope>NUCLEOTIDE SEQUENCE</scope>
    <source>
        <strain evidence="11">Brora</strain>
    </source>
</reference>
<keyword evidence="5" id="KW-0648">Protein biosynthesis</keyword>
<evidence type="ECO:0000256" key="2">
    <source>
        <dbReference type="ARBA" id="ARBA00022540"/>
    </source>
</evidence>
<dbReference type="CDD" id="cd11559">
    <property type="entry name" value="W2_eIF4G1_like"/>
    <property type="match status" value="1"/>
</dbReference>
<dbReference type="Pfam" id="PF02847">
    <property type="entry name" value="MA3"/>
    <property type="match status" value="1"/>
</dbReference>
<feature type="compositionally biased region" description="Polar residues" evidence="7">
    <location>
        <begin position="650"/>
        <end position="669"/>
    </location>
</feature>
<organism evidence="10 11">
    <name type="scientific">Strigamia maritima</name>
    <name type="common">European centipede</name>
    <name type="synonym">Geophilus maritimus</name>
    <dbReference type="NCBI Taxonomy" id="126957"/>
    <lineage>
        <taxon>Eukaryota</taxon>
        <taxon>Metazoa</taxon>
        <taxon>Ecdysozoa</taxon>
        <taxon>Arthropoda</taxon>
        <taxon>Myriapoda</taxon>
        <taxon>Chilopoda</taxon>
        <taxon>Pleurostigmophora</taxon>
        <taxon>Geophilomorpha</taxon>
        <taxon>Linotaeniidae</taxon>
        <taxon>Strigamia</taxon>
    </lineage>
</organism>
<sequence length="1543" mass="173993">MSLQKGKPNSQQILQAVPPRGPQQMQIPPRGTPPNVGDEYIQRMYPNQQMRSAVHQQQMSANTNPHDMGKQGQPGMPGASNTQMVFGAHIAPPFYSRQPPPRAQVSNVNQRPGINMGMNPAAATQQQPSFYAHSQQPPPQQPQQMIPLQQINTMQHMYMTGGGAPNYRMPYPPQQSYQVPTQTQTMYVSTANTPFAYHGGNPPVFYSHMLPRHQVQSMPQAQQSQLPKREKKLIRIQDPTTSRDVTEEIVGHKIENADSRTSEVAAQFATQVAGVIGQQAVVKEQLPQHQQHQQQPAQVQMQQHIAAISTRSAVTVEKSTDSNEPKTEIINPNVTSAQVKLAEKSSAETEIRETQSANVVTRNVTAPFNLPTFTNPIEVNATTATEHPVDTPVVVARDFPQLPVEVEVVLPEHIEQTPVIVQQETIVSAAESADVSADDEMSPQENGDVGANEMVDPHAEKWETESKEMKKQKSKKHKVYLNRKGESKQGGDMDAFVDKDEIALPVGSPSVPEEVSIVDDINSKEEERKVAEKNEENTKVSQDFERNEQVIDVIDQPITKIQTIPKYNYKEDQWSPLNPEGKRQYDRSFLLRMQSQPMSLRKPEGLPDLEVIKDSVTVWSNKQKPFERPASLAGFQRPHIPDFIPGYVKSSGTPRNAQVNRRPSQQGGKTEQKKKIVLLSFNPDVRLNKSENAWRPTHKFGKDTDTETLKTEDLYKRVRGILNKLTPQKFNTLVNQVNDLSIDTEERLKGVIDLVFEKALDEPNFSVAYANLCKCLAMKKVPIGNKDNDFVNFRKLLLNKCQKEFERDTADDVARIKRAKEMFPDDEAKKRELDEELEDLERKAKRRSLGNIRFIGELFKLHMLTASIMHDCLKKLLNQEDEDSLECLCRLLTTIGKDIDPEKSKSNNKEPVDDKMNSYFRMMKEIINKRQASPRVRFMLQDVTDLRQNNWVPRRDENNPKTLDQIHLEAEREANEREMSLTQPQSHRRMEDKRKRGMGGGSSLGEDGWNTVGSKNSGRIDPQKLKLSKVNVDEDIQLGPGGRNVVGWSRGSSGGSRTSSQEPESKSSAPANRFQALANEPCARVEDSRRGINRNAPSSSRDSSKGRGTQMAPPAQRSGKAVVQSQKEKEREQAIAAVKTIAGGESGRAPVDSSRESSITREEKKDVALRGNPDLTEMEIEKRAKALLDEFLHNTDFQEAILCVSEICAPTTISFFVTYAFNCVLERSAQTRQQIGQLMHDLIKAKVMTVEQYIKGLQAILSLVEDYAIDIPHIWEYLGELIAPLIKDCTLPLSFLHEAAQPCYETGCGGFFVAAVLHAVSKKLGTHEVGELWRSSNLQWSQFLPTSKKTEEFIKENKLEFTVKPREPCKSTNLSSEQLKTELASLFASKQSENEEIFDWIDAHLNESQCHEASFVRVLMIAVCQSVLEKSDDTTITVDEALLRNRCNILRKYLDHSEACEMQALYALQALMHQLEQPKGVLYSFFGFLYDEEIISEDAFLLWEMSEDPVEQEGKGVALNSVRSFYVWLKEAENESIMGNYII</sequence>
<dbReference type="SMART" id="SM00515">
    <property type="entry name" value="eIF5C"/>
    <property type="match status" value="1"/>
</dbReference>
<accession>T1J0U7</accession>
<keyword evidence="3" id="KW-0597">Phosphoprotein</keyword>
<keyword evidence="11" id="KW-1185">Reference proteome</keyword>
<feature type="compositionally biased region" description="Low complexity" evidence="7">
    <location>
        <begin position="1045"/>
        <end position="1060"/>
    </location>
</feature>
<dbReference type="eggNOG" id="KOG0401">
    <property type="taxonomic scope" value="Eukaryota"/>
</dbReference>
<dbReference type="GO" id="GO:0003743">
    <property type="term" value="F:translation initiation factor activity"/>
    <property type="evidence" value="ECO:0007669"/>
    <property type="project" value="UniProtKB-KW"/>
</dbReference>
<comment type="similarity">
    <text evidence="1">Belongs to the eukaryotic initiation factor 4G family.</text>
</comment>
<dbReference type="PROSITE" id="PS51366">
    <property type="entry name" value="MI"/>
    <property type="match status" value="1"/>
</dbReference>
<dbReference type="Pfam" id="PF21140">
    <property type="entry name" value="eIF4G1-like_eIF4E-bd"/>
    <property type="match status" value="1"/>
</dbReference>